<feature type="transmembrane region" description="Helical" evidence="1">
    <location>
        <begin position="148"/>
        <end position="171"/>
    </location>
</feature>
<dbReference type="RefSeq" id="WP_252578795.1">
    <property type="nucleotide sequence ID" value="NZ_CP071527.1"/>
</dbReference>
<evidence type="ECO:0000256" key="1">
    <source>
        <dbReference type="SAM" id="Phobius"/>
    </source>
</evidence>
<reference evidence="2" key="1">
    <citation type="submission" date="2021-03" db="EMBL/GenBank/DDBJ databases">
        <title>Legionella lytica PCM 2298.</title>
        <authorList>
            <person name="Koper P."/>
        </authorList>
    </citation>
    <scope>NUCLEOTIDE SEQUENCE</scope>
    <source>
        <strain evidence="2">PCM 2298</strain>
    </source>
</reference>
<keyword evidence="3" id="KW-1185">Reference proteome</keyword>
<dbReference type="Proteomes" id="UP001057474">
    <property type="component" value="Chromosome"/>
</dbReference>
<sequence length="438" mass="49716">MKKQVERLAHQTLKKLTHQLLESPRASSLTKDEIIQIITDTIHNDYISCRKSQRQDFYKKLSHLLHPDRFSRDLEYRNLAVYLNERELLEEPQKILNEHYKGESVETYFTFFKDVFSNPSQSLDILRRRAPDNPLVKNIQRYNAPIKLGVIILLAVSLLASGVIAVLSSLASTITRSLINAANNLINHGLNKITENRYEQMAELYKEANFLQYKKQFLIKSKITIQSEMLMSNYELYSAINSMDDSEFWDYLLTIEPINEATVNTAEELVHEKIKKSAVFSIDKIKSAFFALYETGTDVNKGLSQRAMLLITSPFVLTALVLGETVSLAQHWFFAALDAANVVSSYVVFTVLNAPLISYDVSVSLLEYLLDKDIVDHEVSATEVHKTPLYLLFDKPVDSVSLSSSEVEPIHMGSPIQGTLVQETSVSVQTNDRLTVSL</sequence>
<evidence type="ECO:0000313" key="3">
    <source>
        <dbReference type="Proteomes" id="UP001057474"/>
    </source>
</evidence>
<keyword evidence="1" id="KW-0812">Transmembrane</keyword>
<dbReference type="EMBL" id="CP071527">
    <property type="protein sequence ID" value="USQ12625.1"/>
    <property type="molecule type" value="Genomic_DNA"/>
</dbReference>
<organism evidence="2 3">
    <name type="scientific">Legionella lytica</name>
    <dbReference type="NCBI Taxonomy" id="96232"/>
    <lineage>
        <taxon>Bacteria</taxon>
        <taxon>Pseudomonadati</taxon>
        <taxon>Pseudomonadota</taxon>
        <taxon>Gammaproteobacteria</taxon>
        <taxon>Legionellales</taxon>
        <taxon>Legionellaceae</taxon>
        <taxon>Legionella</taxon>
    </lineage>
</organism>
<gene>
    <name evidence="2" type="ORF">J2N86_07820</name>
</gene>
<name>A0ABY4Y4X3_9GAMM</name>
<proteinExistence type="predicted"/>
<keyword evidence="1" id="KW-1133">Transmembrane helix</keyword>
<protein>
    <recommendedName>
        <fullName evidence="4">DUF5638 domain-containing protein</fullName>
    </recommendedName>
</protein>
<evidence type="ECO:0000313" key="2">
    <source>
        <dbReference type="EMBL" id="USQ12625.1"/>
    </source>
</evidence>
<accession>A0ABY4Y4X3</accession>
<evidence type="ECO:0008006" key="4">
    <source>
        <dbReference type="Google" id="ProtNLM"/>
    </source>
</evidence>
<keyword evidence="1" id="KW-0472">Membrane</keyword>